<protein>
    <recommendedName>
        <fullName evidence="4">F-box domain-containing protein</fullName>
    </recommendedName>
</protein>
<evidence type="ECO:0000313" key="3">
    <source>
        <dbReference type="Proteomes" id="UP000022910"/>
    </source>
</evidence>
<proteinExistence type="predicted"/>
<name>A0A015L7A8_RHIIW</name>
<dbReference type="SMR" id="A0A015L7A8"/>
<organism evidence="2 3">
    <name type="scientific">Rhizophagus irregularis (strain DAOM 197198w)</name>
    <name type="common">Glomus intraradices</name>
    <dbReference type="NCBI Taxonomy" id="1432141"/>
    <lineage>
        <taxon>Eukaryota</taxon>
        <taxon>Fungi</taxon>
        <taxon>Fungi incertae sedis</taxon>
        <taxon>Mucoromycota</taxon>
        <taxon>Glomeromycotina</taxon>
        <taxon>Glomeromycetes</taxon>
        <taxon>Glomerales</taxon>
        <taxon>Glomeraceae</taxon>
        <taxon>Rhizophagus</taxon>
    </lineage>
</organism>
<dbReference type="HOGENOM" id="CLU_028913_7_3_1"/>
<dbReference type="InterPro" id="IPR032675">
    <property type="entry name" value="LRR_dom_sf"/>
</dbReference>
<dbReference type="AlphaFoldDB" id="A0A015L7A8"/>
<comment type="caution">
    <text evidence="2">The sequence shown here is derived from an EMBL/GenBank/DDBJ whole genome shotgun (WGS) entry which is preliminary data.</text>
</comment>
<accession>A0A015L7A8</accession>
<gene>
    <name evidence="2" type="ORF">RirG_040650</name>
</gene>
<keyword evidence="3" id="KW-1185">Reference proteome</keyword>
<reference evidence="2 3" key="1">
    <citation type="submission" date="2014-02" db="EMBL/GenBank/DDBJ databases">
        <title>Single nucleus genome sequencing reveals high similarity among nuclei of an endomycorrhizal fungus.</title>
        <authorList>
            <person name="Lin K."/>
            <person name="Geurts R."/>
            <person name="Zhang Z."/>
            <person name="Limpens E."/>
            <person name="Saunders D.G."/>
            <person name="Mu D."/>
            <person name="Pang E."/>
            <person name="Cao H."/>
            <person name="Cha H."/>
            <person name="Lin T."/>
            <person name="Zhou Q."/>
            <person name="Shang Y."/>
            <person name="Li Y."/>
            <person name="Ivanov S."/>
            <person name="Sharma T."/>
            <person name="Velzen R.V."/>
            <person name="Ruijter N.D."/>
            <person name="Aanen D.K."/>
            <person name="Win J."/>
            <person name="Kamoun S."/>
            <person name="Bisseling T."/>
            <person name="Huang S."/>
        </authorList>
    </citation>
    <scope>NUCLEOTIDE SEQUENCE [LARGE SCALE GENOMIC DNA]</scope>
    <source>
        <strain evidence="3">DAOM197198w</strain>
    </source>
</reference>
<evidence type="ECO:0000256" key="1">
    <source>
        <dbReference type="SAM" id="MobiDB-lite"/>
    </source>
</evidence>
<feature type="compositionally biased region" description="Acidic residues" evidence="1">
    <location>
        <begin position="397"/>
        <end position="416"/>
    </location>
</feature>
<evidence type="ECO:0000313" key="2">
    <source>
        <dbReference type="EMBL" id="EXX75574.1"/>
    </source>
</evidence>
<dbReference type="SUPFAM" id="SSF52047">
    <property type="entry name" value="RNI-like"/>
    <property type="match status" value="1"/>
</dbReference>
<dbReference type="EMBL" id="JEMT01012393">
    <property type="protein sequence ID" value="EXX75574.1"/>
    <property type="molecule type" value="Genomic_DNA"/>
</dbReference>
<evidence type="ECO:0008006" key="4">
    <source>
        <dbReference type="Google" id="ProtNLM"/>
    </source>
</evidence>
<feature type="region of interest" description="Disordered" evidence="1">
    <location>
        <begin position="396"/>
        <end position="416"/>
    </location>
</feature>
<dbReference type="OrthoDB" id="2353204at2759"/>
<dbReference type="Proteomes" id="UP000022910">
    <property type="component" value="Unassembled WGS sequence"/>
</dbReference>
<sequence length="416" mass="48399">MNRLSTEVLEQVFRKFKDDFHASKHELSAALVNRKWCRIIVPIIWEDPFGSTDFPDKLVKILLSLLDEESRSLLTNKEIDLSKSPPFQTTTFDYACFIRSLQLDKMYDGIRNYLITNNQFDEEELIGKFKKTGFIFHEISSLILRRSSLIEYIRSVYPYSIDYAVIVDDINLIPYMTNANKCLKYLRVVITFGGDYSKFYSGLFTICKNLITIITSVTTLESANSLATIIRAQNSLKNLSVLFSEKYLVGSVLESLSSQKDSLINLTMNTCNFDTISDDALKSLVTCKKLERLVLERCIGLEKERFNSLSRSFPLLKEIIFFYKHDYNYFPDDFIIGLIQTANVNLRNLDFDFYSCRVVNAILNYIPEFDQCRLYDYEFKSHNDLKEYENNQVFYETSDDSNDSNEEEESSEAEND</sequence>
<dbReference type="Gene3D" id="3.80.10.10">
    <property type="entry name" value="Ribonuclease Inhibitor"/>
    <property type="match status" value="1"/>
</dbReference>